<evidence type="ECO:0000256" key="2">
    <source>
        <dbReference type="ARBA" id="ARBA00023015"/>
    </source>
</evidence>
<dbReference type="PANTHER" id="PTHR30055:SF175">
    <property type="entry name" value="HTH-TYPE TRANSCRIPTIONAL REPRESSOR KSTR2"/>
    <property type="match status" value="1"/>
</dbReference>
<protein>
    <submittedName>
        <fullName evidence="8">TetR/AcrR family transcriptional regulator</fullName>
    </submittedName>
</protein>
<keyword evidence="9" id="KW-1185">Reference proteome</keyword>
<evidence type="ECO:0000256" key="5">
    <source>
        <dbReference type="PROSITE-ProRule" id="PRU00335"/>
    </source>
</evidence>
<dbReference type="EMBL" id="BAAAZG010000006">
    <property type="protein sequence ID" value="GAA4063492.1"/>
    <property type="molecule type" value="Genomic_DNA"/>
</dbReference>
<evidence type="ECO:0000256" key="3">
    <source>
        <dbReference type="ARBA" id="ARBA00023125"/>
    </source>
</evidence>
<proteinExistence type="predicted"/>
<reference evidence="9" key="1">
    <citation type="journal article" date="2019" name="Int. J. Syst. Evol. Microbiol.">
        <title>The Global Catalogue of Microorganisms (GCM) 10K type strain sequencing project: providing services to taxonomists for standard genome sequencing and annotation.</title>
        <authorList>
            <consortium name="The Broad Institute Genomics Platform"/>
            <consortium name="The Broad Institute Genome Sequencing Center for Infectious Disease"/>
            <person name="Wu L."/>
            <person name="Ma J."/>
        </authorList>
    </citation>
    <scope>NUCLEOTIDE SEQUENCE [LARGE SCALE GENOMIC DNA]</scope>
    <source>
        <strain evidence="9">JCM 16702</strain>
    </source>
</reference>
<gene>
    <name evidence="8" type="ORF">GCM10022214_16220</name>
</gene>
<sequence>MSERRGDGAAPRRVRKEPDERRDQILACARELFSRRPYATVSNTEIAAAAGVSRGLLNHYFGTKRELYLAAVSQMMSVPPIPVPAFVAGASVGDRIDQSIEAWLELLERNRETWVAALDMTASGGDADLDRILEEARDRAVDHMTEVVGLTPLSRTHPEIRAAFRGYSAMAEATTREWLKQGRLSRDQVRLLLRQVLLHLIEDVVPALVETARAPSAEAPAGPPPE</sequence>
<keyword evidence="4" id="KW-0804">Transcription</keyword>
<comment type="caution">
    <text evidence="8">The sequence shown here is derived from an EMBL/GenBank/DDBJ whole genome shotgun (WGS) entry which is preliminary data.</text>
</comment>
<evidence type="ECO:0000256" key="4">
    <source>
        <dbReference type="ARBA" id="ARBA00023163"/>
    </source>
</evidence>
<evidence type="ECO:0000313" key="8">
    <source>
        <dbReference type="EMBL" id="GAA4063492.1"/>
    </source>
</evidence>
<accession>A0ABP7VB51</accession>
<dbReference type="Pfam" id="PF21943">
    <property type="entry name" value="TetR_C_46"/>
    <property type="match status" value="1"/>
</dbReference>
<keyword evidence="1" id="KW-0678">Repressor</keyword>
<feature type="domain" description="HTH tetR-type" evidence="7">
    <location>
        <begin position="19"/>
        <end position="79"/>
    </location>
</feature>
<keyword evidence="2" id="KW-0805">Transcription regulation</keyword>
<dbReference type="Pfam" id="PF00440">
    <property type="entry name" value="TetR_N"/>
    <property type="match status" value="1"/>
</dbReference>
<evidence type="ECO:0000256" key="1">
    <source>
        <dbReference type="ARBA" id="ARBA00022491"/>
    </source>
</evidence>
<evidence type="ECO:0000256" key="6">
    <source>
        <dbReference type="SAM" id="MobiDB-lite"/>
    </source>
</evidence>
<feature type="region of interest" description="Disordered" evidence="6">
    <location>
        <begin position="1"/>
        <end position="20"/>
    </location>
</feature>
<dbReference type="InterPro" id="IPR050109">
    <property type="entry name" value="HTH-type_TetR-like_transc_reg"/>
</dbReference>
<evidence type="ECO:0000259" key="7">
    <source>
        <dbReference type="PROSITE" id="PS50977"/>
    </source>
</evidence>
<dbReference type="InterPro" id="IPR009057">
    <property type="entry name" value="Homeodomain-like_sf"/>
</dbReference>
<dbReference type="PRINTS" id="PR00455">
    <property type="entry name" value="HTHTETR"/>
</dbReference>
<dbReference type="RefSeq" id="WP_344943089.1">
    <property type="nucleotide sequence ID" value="NZ_BAAAZG010000006.1"/>
</dbReference>
<evidence type="ECO:0000313" key="9">
    <source>
        <dbReference type="Proteomes" id="UP001500683"/>
    </source>
</evidence>
<dbReference type="Gene3D" id="1.10.357.10">
    <property type="entry name" value="Tetracycline Repressor, domain 2"/>
    <property type="match status" value="1"/>
</dbReference>
<dbReference type="Proteomes" id="UP001500683">
    <property type="component" value="Unassembled WGS sequence"/>
</dbReference>
<keyword evidence="3 5" id="KW-0238">DNA-binding</keyword>
<dbReference type="InterPro" id="IPR001647">
    <property type="entry name" value="HTH_TetR"/>
</dbReference>
<dbReference type="PROSITE" id="PS50977">
    <property type="entry name" value="HTH_TETR_2"/>
    <property type="match status" value="1"/>
</dbReference>
<feature type="DNA-binding region" description="H-T-H motif" evidence="5">
    <location>
        <begin position="42"/>
        <end position="61"/>
    </location>
</feature>
<name>A0ABP7VB51_9ACTN</name>
<dbReference type="SUPFAM" id="SSF46689">
    <property type="entry name" value="Homeodomain-like"/>
    <property type="match status" value="1"/>
</dbReference>
<organism evidence="8 9">
    <name type="scientific">Actinomadura miaoliensis</name>
    <dbReference type="NCBI Taxonomy" id="430685"/>
    <lineage>
        <taxon>Bacteria</taxon>
        <taxon>Bacillati</taxon>
        <taxon>Actinomycetota</taxon>
        <taxon>Actinomycetes</taxon>
        <taxon>Streptosporangiales</taxon>
        <taxon>Thermomonosporaceae</taxon>
        <taxon>Actinomadura</taxon>
    </lineage>
</organism>
<dbReference type="PANTHER" id="PTHR30055">
    <property type="entry name" value="HTH-TYPE TRANSCRIPTIONAL REGULATOR RUTR"/>
    <property type="match status" value="1"/>
</dbReference>
<dbReference type="InterPro" id="IPR054129">
    <property type="entry name" value="DesT_TetR_C"/>
</dbReference>